<gene>
    <name evidence="2" type="ORF">EK21DRAFT_109191</name>
</gene>
<reference evidence="2" key="1">
    <citation type="journal article" date="2020" name="Stud. Mycol.">
        <title>101 Dothideomycetes genomes: a test case for predicting lifestyles and emergence of pathogens.</title>
        <authorList>
            <person name="Haridas S."/>
            <person name="Albert R."/>
            <person name="Binder M."/>
            <person name="Bloem J."/>
            <person name="Labutti K."/>
            <person name="Salamov A."/>
            <person name="Andreopoulos B."/>
            <person name="Baker S."/>
            <person name="Barry K."/>
            <person name="Bills G."/>
            <person name="Bluhm B."/>
            <person name="Cannon C."/>
            <person name="Castanera R."/>
            <person name="Culley D."/>
            <person name="Daum C."/>
            <person name="Ezra D."/>
            <person name="Gonzalez J."/>
            <person name="Henrissat B."/>
            <person name="Kuo A."/>
            <person name="Liang C."/>
            <person name="Lipzen A."/>
            <person name="Lutzoni F."/>
            <person name="Magnuson J."/>
            <person name="Mondo S."/>
            <person name="Nolan M."/>
            <person name="Ohm R."/>
            <person name="Pangilinan J."/>
            <person name="Park H.-J."/>
            <person name="Ramirez L."/>
            <person name="Alfaro M."/>
            <person name="Sun H."/>
            <person name="Tritt A."/>
            <person name="Yoshinaga Y."/>
            <person name="Zwiers L.-H."/>
            <person name="Turgeon B."/>
            <person name="Goodwin S."/>
            <person name="Spatafora J."/>
            <person name="Crous P."/>
            <person name="Grigoriev I."/>
        </authorList>
    </citation>
    <scope>NUCLEOTIDE SEQUENCE</scope>
    <source>
        <strain evidence="2">CBS 110217</strain>
    </source>
</reference>
<evidence type="ECO:0000313" key="2">
    <source>
        <dbReference type="EMBL" id="KAF2033398.1"/>
    </source>
</evidence>
<evidence type="ECO:0000256" key="1">
    <source>
        <dbReference type="SAM" id="MobiDB-lite"/>
    </source>
</evidence>
<dbReference type="EMBL" id="ML978167">
    <property type="protein sequence ID" value="KAF2033398.1"/>
    <property type="molecule type" value="Genomic_DNA"/>
</dbReference>
<protein>
    <submittedName>
        <fullName evidence="2">Uncharacterized protein</fullName>
    </submittedName>
</protein>
<feature type="region of interest" description="Disordered" evidence="1">
    <location>
        <begin position="210"/>
        <end position="230"/>
    </location>
</feature>
<dbReference type="AlphaFoldDB" id="A0A9P4HF17"/>
<accession>A0A9P4HF17</accession>
<sequence>MSSTTQPTQPAGKRAMKCTLPARATYPQGHHRRSIKLLANALSGGWNNSEDNVVNLHKFDPKILHEDFQVYLEIVYTNKFTPIQENQYNTQLCRVYVIAKAMMDRQTRNVLLQAMYDGTQEVDENGRLYYPGSMCVRVIYKGTMSAADPMRRLLVDMIHDASTLTWYGGTAQKVLPNEFLFDLALRGRTRASPTYTPLEYDILEYLEEEPETAEEEEKDNLVVQVAGGPL</sequence>
<organism evidence="2 3">
    <name type="scientific">Setomelanomma holmii</name>
    <dbReference type="NCBI Taxonomy" id="210430"/>
    <lineage>
        <taxon>Eukaryota</taxon>
        <taxon>Fungi</taxon>
        <taxon>Dikarya</taxon>
        <taxon>Ascomycota</taxon>
        <taxon>Pezizomycotina</taxon>
        <taxon>Dothideomycetes</taxon>
        <taxon>Pleosporomycetidae</taxon>
        <taxon>Pleosporales</taxon>
        <taxon>Pleosporineae</taxon>
        <taxon>Phaeosphaeriaceae</taxon>
        <taxon>Setomelanomma</taxon>
    </lineage>
</organism>
<evidence type="ECO:0000313" key="3">
    <source>
        <dbReference type="Proteomes" id="UP000799777"/>
    </source>
</evidence>
<keyword evidence="3" id="KW-1185">Reference proteome</keyword>
<comment type="caution">
    <text evidence="2">The sequence shown here is derived from an EMBL/GenBank/DDBJ whole genome shotgun (WGS) entry which is preliminary data.</text>
</comment>
<dbReference type="Proteomes" id="UP000799777">
    <property type="component" value="Unassembled WGS sequence"/>
</dbReference>
<name>A0A9P4HF17_9PLEO</name>
<proteinExistence type="predicted"/>
<dbReference type="OrthoDB" id="3684081at2759"/>